<dbReference type="RefSeq" id="WP_073071607.1">
    <property type="nucleotide sequence ID" value="NZ_FQXN01000001.1"/>
</dbReference>
<evidence type="ECO:0000259" key="3">
    <source>
        <dbReference type="PROSITE" id="PS51832"/>
    </source>
</evidence>
<evidence type="ECO:0000259" key="2">
    <source>
        <dbReference type="PROSITE" id="PS51831"/>
    </source>
</evidence>
<dbReference type="PANTHER" id="PTHR45228">
    <property type="entry name" value="CYCLIC DI-GMP PHOSPHODIESTERASE TM_0186-RELATED"/>
    <property type="match status" value="1"/>
</dbReference>
<accession>A0A1M5RB45</accession>
<dbReference type="SMART" id="SM00471">
    <property type="entry name" value="HDc"/>
    <property type="match status" value="1"/>
</dbReference>
<dbReference type="Gene3D" id="1.10.3210.10">
    <property type="entry name" value="Hypothetical protein af1432"/>
    <property type="match status" value="1"/>
</dbReference>
<dbReference type="Proteomes" id="UP000242592">
    <property type="component" value="Unassembled WGS sequence"/>
</dbReference>
<dbReference type="InterPro" id="IPR003607">
    <property type="entry name" value="HD/PDEase_dom"/>
</dbReference>
<feature type="transmembrane region" description="Helical" evidence="1">
    <location>
        <begin position="7"/>
        <end position="28"/>
    </location>
</feature>
<dbReference type="InterPro" id="IPR052020">
    <property type="entry name" value="Cyclic_di-GMP/3'3'-cGAMP_PDE"/>
</dbReference>
<proteinExistence type="predicted"/>
<sequence>MNRIKKRFVFVIFMLLVILQLFFFYMFLQSHLTSGVKVFAAFINNLFSTDNFIVSKLDLNFFDKKLNQNLSGILNEGPNSYIEGIYYSNMSLKYVKKVKDGYLLYEIPERVIKMPQAEEEEFLILFKNEVVYSNNYELIGSKLETKGLFSKSEVTDYGFEVVIRYDLKKVLKYSVYFLLPLLFLYMLLLYVIKFYSEKDEKVCNSINNIVSELKNSYEKLKKRETVQCHCLDTDVPELENLQNTLKLIFDEFSGIIKEYKVTSSSFKKTIKELEETHKLVNERDLQLITALAEAVELKDTVTGNHSKKVVDLSVEIANLLGISDPEEIEAIKYGAILHDIGKIGIPESILNKPSKLTAEEFEIMKKHTIYGEKIIKSIPGWDLVAEIIRHHHENWDGSGYPDGLKGDEISLRAQIISIADVFTALTEDRPYRKALSEEEALEIIRNMVGQKFSEKIYTVFLEALRRFKKRG</sequence>
<feature type="domain" description="HD" evidence="2">
    <location>
        <begin position="302"/>
        <end position="425"/>
    </location>
</feature>
<feature type="domain" description="HD-GYP" evidence="3">
    <location>
        <begin position="280"/>
        <end position="471"/>
    </location>
</feature>
<dbReference type="CDD" id="cd00077">
    <property type="entry name" value="HDc"/>
    <property type="match status" value="1"/>
</dbReference>
<dbReference type="Pfam" id="PF13487">
    <property type="entry name" value="HD_5"/>
    <property type="match status" value="1"/>
</dbReference>
<gene>
    <name evidence="4" type="ORF">SAMN02745199_0417</name>
</gene>
<dbReference type="PROSITE" id="PS51831">
    <property type="entry name" value="HD"/>
    <property type="match status" value="1"/>
</dbReference>
<dbReference type="AlphaFoldDB" id="A0A1M5RB45"/>
<reference evidence="5" key="1">
    <citation type="submission" date="2016-11" db="EMBL/GenBank/DDBJ databases">
        <authorList>
            <person name="Varghese N."/>
            <person name="Submissions S."/>
        </authorList>
    </citation>
    <scope>NUCLEOTIDE SEQUENCE [LARGE SCALE GENOMIC DNA]</scope>
    <source>
        <strain evidence="5">DSM 15807</strain>
    </source>
</reference>
<name>A0A1M5RB45_9BACT</name>
<dbReference type="SUPFAM" id="SSF109604">
    <property type="entry name" value="HD-domain/PDEase-like"/>
    <property type="match status" value="1"/>
</dbReference>
<evidence type="ECO:0000256" key="1">
    <source>
        <dbReference type="SAM" id="Phobius"/>
    </source>
</evidence>
<organism evidence="4 5">
    <name type="scientific">Thermosipho atlanticus DSM 15807</name>
    <dbReference type="NCBI Taxonomy" id="1123380"/>
    <lineage>
        <taxon>Bacteria</taxon>
        <taxon>Thermotogati</taxon>
        <taxon>Thermotogota</taxon>
        <taxon>Thermotogae</taxon>
        <taxon>Thermotogales</taxon>
        <taxon>Fervidobacteriaceae</taxon>
        <taxon>Thermosipho</taxon>
    </lineage>
</organism>
<keyword evidence="1" id="KW-0812">Transmembrane</keyword>
<dbReference type="PANTHER" id="PTHR45228:SF4">
    <property type="entry name" value="LIPOPROTEIN"/>
    <property type="match status" value="1"/>
</dbReference>
<dbReference type="InterPro" id="IPR006674">
    <property type="entry name" value="HD_domain"/>
</dbReference>
<dbReference type="PROSITE" id="PS51832">
    <property type="entry name" value="HD_GYP"/>
    <property type="match status" value="1"/>
</dbReference>
<keyword evidence="1" id="KW-1133">Transmembrane helix</keyword>
<dbReference type="OrthoDB" id="49429at2"/>
<dbReference type="STRING" id="1123380.SAMN02745199_0417"/>
<dbReference type="InterPro" id="IPR037522">
    <property type="entry name" value="HD_GYP_dom"/>
</dbReference>
<keyword evidence="5" id="KW-1185">Reference proteome</keyword>
<dbReference type="InterPro" id="IPR006675">
    <property type="entry name" value="HDIG_dom"/>
</dbReference>
<protein>
    <submittedName>
        <fullName evidence="4">HDIG domain-containing protein</fullName>
    </submittedName>
</protein>
<feature type="transmembrane region" description="Helical" evidence="1">
    <location>
        <begin position="173"/>
        <end position="192"/>
    </location>
</feature>
<keyword evidence="1" id="KW-0472">Membrane</keyword>
<dbReference type="EMBL" id="FQXN01000001">
    <property type="protein sequence ID" value="SHH23033.1"/>
    <property type="molecule type" value="Genomic_DNA"/>
</dbReference>
<evidence type="ECO:0000313" key="4">
    <source>
        <dbReference type="EMBL" id="SHH23033.1"/>
    </source>
</evidence>
<evidence type="ECO:0000313" key="5">
    <source>
        <dbReference type="Proteomes" id="UP000242592"/>
    </source>
</evidence>
<dbReference type="NCBIfam" id="TIGR00277">
    <property type="entry name" value="HDIG"/>
    <property type="match status" value="1"/>
</dbReference>